<dbReference type="OrthoDB" id="9935164at2"/>
<protein>
    <submittedName>
        <fullName evidence="3">Uncharacterized protein</fullName>
    </submittedName>
</protein>
<dbReference type="EMBL" id="AATQ01000028">
    <property type="protein sequence ID" value="EAU45318.1"/>
    <property type="molecule type" value="Genomic_DNA"/>
</dbReference>
<dbReference type="HOGENOM" id="CLU_982997_0_0_5"/>
<evidence type="ECO:0000313" key="3">
    <source>
        <dbReference type="EMBL" id="EAU45318.1"/>
    </source>
</evidence>
<dbReference type="AlphaFoldDB" id="Q0FME1"/>
<feature type="transmembrane region" description="Helical" evidence="2">
    <location>
        <begin position="258"/>
        <end position="280"/>
    </location>
</feature>
<proteinExistence type="predicted"/>
<evidence type="ECO:0000256" key="1">
    <source>
        <dbReference type="SAM" id="MobiDB-lite"/>
    </source>
</evidence>
<sequence>MTQGFTSTARLVFAARSIVVLDEIQQIMRDALTHNDFSVADCDRTDTVTLRFATCTGDWTVSVHHEADEAMLHVSAPSDEQAVLTPLAHVLFALVEALPVSHVIWAGTDLRLPRDRFITELKPACAAQGPVAPAEPERLRPRRVRLEHGHARTERLTQKDVLARTLPVAKKSRRQPTTQHKRKEAHYQAYDRRLRSALLAPVQKAEMADLPREVPETAEAASASSWALSVGVATISLPLAVPLLAYNATSAFPQQRRMLATGIAGLFVALDATGVAAGLLGTY</sequence>
<dbReference type="GeneID" id="92502449"/>
<gene>
    <name evidence="3" type="ORF">R2601_24719</name>
</gene>
<accession>Q0FME1</accession>
<reference evidence="3 4" key="1">
    <citation type="journal article" date="2010" name="J. Bacteriol.">
        <title>Genome sequences of Pelagibaca bermudensis HTCC2601T and Maritimibacter alkaliphilus HTCC2654T, the type strains of two marine Roseobacter genera.</title>
        <authorList>
            <person name="Thrash J.C."/>
            <person name="Cho J.C."/>
            <person name="Ferriera S."/>
            <person name="Johnson J."/>
            <person name="Vergin K.L."/>
            <person name="Giovannoni S.J."/>
        </authorList>
    </citation>
    <scope>NUCLEOTIDE SEQUENCE [LARGE SCALE GENOMIC DNA]</scope>
    <source>
        <strain evidence="4">DSM 26914 / JCM 13377 / KCTC 12554 / HTCC2601</strain>
    </source>
</reference>
<evidence type="ECO:0000313" key="4">
    <source>
        <dbReference type="Proteomes" id="UP000006230"/>
    </source>
</evidence>
<organism evidence="3 4">
    <name type="scientific">Salipiger bermudensis (strain DSM 26914 / JCM 13377 / KCTC 12554 / HTCC2601)</name>
    <name type="common">Pelagibaca bermudensis</name>
    <dbReference type="NCBI Taxonomy" id="314265"/>
    <lineage>
        <taxon>Bacteria</taxon>
        <taxon>Pseudomonadati</taxon>
        <taxon>Pseudomonadota</taxon>
        <taxon>Alphaproteobacteria</taxon>
        <taxon>Rhodobacterales</taxon>
        <taxon>Roseobacteraceae</taxon>
        <taxon>Salipiger</taxon>
    </lineage>
</organism>
<name>Q0FME1_SALBH</name>
<keyword evidence="4" id="KW-1185">Reference proteome</keyword>
<comment type="caution">
    <text evidence="3">The sequence shown here is derived from an EMBL/GenBank/DDBJ whole genome shotgun (WGS) entry which is preliminary data.</text>
</comment>
<feature type="compositionally biased region" description="Basic residues" evidence="1">
    <location>
        <begin position="170"/>
        <end position="184"/>
    </location>
</feature>
<feature type="region of interest" description="Disordered" evidence="1">
    <location>
        <begin position="167"/>
        <end position="186"/>
    </location>
</feature>
<evidence type="ECO:0000256" key="2">
    <source>
        <dbReference type="SAM" id="Phobius"/>
    </source>
</evidence>
<dbReference type="RefSeq" id="WP_007800423.1">
    <property type="nucleotide sequence ID" value="NZ_DS022276.1"/>
</dbReference>
<feature type="transmembrane region" description="Helical" evidence="2">
    <location>
        <begin position="226"/>
        <end position="246"/>
    </location>
</feature>
<keyword evidence="2" id="KW-0472">Membrane</keyword>
<keyword evidence="2" id="KW-1133">Transmembrane helix</keyword>
<dbReference type="Proteomes" id="UP000006230">
    <property type="component" value="Unassembled WGS sequence"/>
</dbReference>
<keyword evidence="2" id="KW-0812">Transmembrane</keyword>